<dbReference type="GO" id="GO:0005886">
    <property type="term" value="C:plasma membrane"/>
    <property type="evidence" value="ECO:0007669"/>
    <property type="project" value="InterPro"/>
</dbReference>
<name>X7F4P9_9RHOB</name>
<evidence type="ECO:0000313" key="8">
    <source>
        <dbReference type="Proteomes" id="UP000023430"/>
    </source>
</evidence>
<dbReference type="Pfam" id="PF08534">
    <property type="entry name" value="Redoxin"/>
    <property type="match status" value="1"/>
</dbReference>
<dbReference type="OrthoDB" id="9799347at2"/>
<dbReference type="GO" id="GO:0015036">
    <property type="term" value="F:disulfide oxidoreductase activity"/>
    <property type="evidence" value="ECO:0007669"/>
    <property type="project" value="UniProtKB-ARBA"/>
</dbReference>
<comment type="subcellular location">
    <subcellularLocation>
        <location evidence="1">Cell envelope</location>
    </subcellularLocation>
</comment>
<dbReference type="Gene3D" id="3.40.30.10">
    <property type="entry name" value="Glutaredoxin"/>
    <property type="match status" value="1"/>
</dbReference>
<dbReference type="AlphaFoldDB" id="X7F4P9"/>
<dbReference type="PANTHER" id="PTHR42852">
    <property type="entry name" value="THIOL:DISULFIDE INTERCHANGE PROTEIN DSBE"/>
    <property type="match status" value="1"/>
</dbReference>
<dbReference type="Pfam" id="PF01790">
    <property type="entry name" value="LGT"/>
    <property type="match status" value="1"/>
</dbReference>
<keyword evidence="2" id="KW-0201">Cytochrome c-type biogenesis</keyword>
<evidence type="ECO:0000256" key="3">
    <source>
        <dbReference type="ARBA" id="ARBA00023157"/>
    </source>
</evidence>
<feature type="transmembrane region" description="Helical" evidence="5">
    <location>
        <begin position="111"/>
        <end position="132"/>
    </location>
</feature>
<evidence type="ECO:0000256" key="4">
    <source>
        <dbReference type="ARBA" id="ARBA00023284"/>
    </source>
</evidence>
<keyword evidence="4" id="KW-0676">Redox-active center</keyword>
<protein>
    <recommendedName>
        <fullName evidence="6">Thioredoxin domain-containing protein</fullName>
    </recommendedName>
</protein>
<dbReference type="STRING" id="1449351.RISW2_16975"/>
<evidence type="ECO:0000256" key="1">
    <source>
        <dbReference type="ARBA" id="ARBA00004196"/>
    </source>
</evidence>
<feature type="domain" description="Thioredoxin" evidence="6">
    <location>
        <begin position="134"/>
        <end position="270"/>
    </location>
</feature>
<dbReference type="EMBL" id="JAME01000043">
    <property type="protein sequence ID" value="ETX27041.1"/>
    <property type="molecule type" value="Genomic_DNA"/>
</dbReference>
<dbReference type="PROSITE" id="PS00194">
    <property type="entry name" value="THIOREDOXIN_1"/>
    <property type="match status" value="1"/>
</dbReference>
<evidence type="ECO:0000313" key="7">
    <source>
        <dbReference type="EMBL" id="ETX27041.1"/>
    </source>
</evidence>
<dbReference type="InterPro" id="IPR013766">
    <property type="entry name" value="Thioredoxin_domain"/>
</dbReference>
<dbReference type="PROSITE" id="PS51352">
    <property type="entry name" value="THIOREDOXIN_2"/>
    <property type="match status" value="1"/>
</dbReference>
<dbReference type="PANTHER" id="PTHR42852:SF6">
    <property type="entry name" value="THIOL:DISULFIDE INTERCHANGE PROTEIN DSBE"/>
    <property type="match status" value="1"/>
</dbReference>
<dbReference type="InterPro" id="IPR001640">
    <property type="entry name" value="Lgt"/>
</dbReference>
<dbReference type="GO" id="GO:0042158">
    <property type="term" value="P:lipoprotein biosynthetic process"/>
    <property type="evidence" value="ECO:0007669"/>
    <property type="project" value="InterPro"/>
</dbReference>
<dbReference type="eggNOG" id="COG0526">
    <property type="taxonomic scope" value="Bacteria"/>
</dbReference>
<keyword evidence="5" id="KW-1133">Transmembrane helix</keyword>
<keyword evidence="3" id="KW-1015">Disulfide bond</keyword>
<dbReference type="GO" id="GO:0008961">
    <property type="term" value="F:phosphatidylglycerol-prolipoprotein diacylglyceryl transferase activity"/>
    <property type="evidence" value="ECO:0007669"/>
    <property type="project" value="InterPro"/>
</dbReference>
<dbReference type="InterPro" id="IPR050553">
    <property type="entry name" value="Thioredoxin_ResA/DsbE_sf"/>
</dbReference>
<feature type="transmembrane region" description="Helical" evidence="5">
    <location>
        <begin position="16"/>
        <end position="36"/>
    </location>
</feature>
<feature type="transmembrane region" description="Helical" evidence="5">
    <location>
        <begin position="152"/>
        <end position="171"/>
    </location>
</feature>
<proteinExistence type="predicted"/>
<dbReference type="Proteomes" id="UP000023430">
    <property type="component" value="Unassembled WGS sequence"/>
</dbReference>
<reference evidence="7 8" key="1">
    <citation type="submission" date="2014-01" db="EMBL/GenBank/DDBJ databases">
        <title>Roseivivax isoporae LMG 25204 Genome Sequencing.</title>
        <authorList>
            <person name="Lai Q."/>
            <person name="Li G."/>
            <person name="Shao Z."/>
        </authorList>
    </citation>
    <scope>NUCLEOTIDE SEQUENCE [LARGE SCALE GENOMIC DNA]</scope>
    <source>
        <strain evidence="7 8">LMG 25204</strain>
    </source>
</reference>
<keyword evidence="5" id="KW-0812">Transmembrane</keyword>
<dbReference type="SUPFAM" id="SSF52833">
    <property type="entry name" value="Thioredoxin-like"/>
    <property type="match status" value="1"/>
</dbReference>
<feature type="transmembrane region" description="Helical" evidence="5">
    <location>
        <begin position="48"/>
        <end position="67"/>
    </location>
</feature>
<sequence>MNTVSLGPLVLDGDRAAALVGIGLFLVAVEIADRVGGRRGTTAALGPHAWLLLAACIVAARAGFVAAHAESFAAAPRDALKVWQGGFSLAAGAVGGGVAALVLVRRSPRRALPLVASAALALGGTAAVSAALPDPRGALLPRVDATDLSGAPVEIGAAGGPLVLNLWAGWCPPCRREMPMMVAAAGMEDAPRFLFVNQGEDAGTVARFLASAGLPGRDVALDREARLMAALGAEGLPVTVFVDAAGRLHDTHTGEISRAALAAGMRRIVKDTE</sequence>
<dbReference type="RefSeq" id="WP_043774346.1">
    <property type="nucleotide sequence ID" value="NZ_JAME01000043.1"/>
</dbReference>
<dbReference type="InterPro" id="IPR036249">
    <property type="entry name" value="Thioredoxin-like_sf"/>
</dbReference>
<dbReference type="GO" id="GO:0030313">
    <property type="term" value="C:cell envelope"/>
    <property type="evidence" value="ECO:0007669"/>
    <property type="project" value="UniProtKB-SubCell"/>
</dbReference>
<dbReference type="InterPro" id="IPR017937">
    <property type="entry name" value="Thioredoxin_CS"/>
</dbReference>
<organism evidence="7 8">
    <name type="scientific">Roseivivax isoporae LMG 25204</name>
    <dbReference type="NCBI Taxonomy" id="1449351"/>
    <lineage>
        <taxon>Bacteria</taxon>
        <taxon>Pseudomonadati</taxon>
        <taxon>Pseudomonadota</taxon>
        <taxon>Alphaproteobacteria</taxon>
        <taxon>Rhodobacterales</taxon>
        <taxon>Roseobacteraceae</taxon>
        <taxon>Roseivivax</taxon>
    </lineage>
</organism>
<evidence type="ECO:0000256" key="5">
    <source>
        <dbReference type="SAM" id="Phobius"/>
    </source>
</evidence>
<dbReference type="CDD" id="cd02966">
    <property type="entry name" value="TlpA_like_family"/>
    <property type="match status" value="1"/>
</dbReference>
<evidence type="ECO:0000256" key="2">
    <source>
        <dbReference type="ARBA" id="ARBA00022748"/>
    </source>
</evidence>
<feature type="transmembrane region" description="Helical" evidence="5">
    <location>
        <begin position="87"/>
        <end position="104"/>
    </location>
</feature>
<keyword evidence="5" id="KW-0472">Membrane</keyword>
<dbReference type="GO" id="GO:0017004">
    <property type="term" value="P:cytochrome complex assembly"/>
    <property type="evidence" value="ECO:0007669"/>
    <property type="project" value="UniProtKB-KW"/>
</dbReference>
<comment type="caution">
    <text evidence="7">The sequence shown here is derived from an EMBL/GenBank/DDBJ whole genome shotgun (WGS) entry which is preliminary data.</text>
</comment>
<gene>
    <name evidence="7" type="ORF">RISW2_16975</name>
</gene>
<dbReference type="InterPro" id="IPR013740">
    <property type="entry name" value="Redoxin"/>
</dbReference>
<evidence type="ECO:0000259" key="6">
    <source>
        <dbReference type="PROSITE" id="PS51352"/>
    </source>
</evidence>
<accession>X7F4P9</accession>
<keyword evidence="8" id="KW-1185">Reference proteome</keyword>